<evidence type="ECO:0000259" key="4">
    <source>
        <dbReference type="Pfam" id="PF06276"/>
    </source>
</evidence>
<sequence length="707" mass="81370">MSVSSTRLLETDVLRTAYKNYRQGLMLQDELKILTFLQTNYPDMVSAYVLSLARGRLGILRRLAEAMLREDIMGLTSSSHDLYVIDSIHALNVPAIDEYWQMIIQTLHTYGLENSKIYKLYPLCVRECLVIPISRTYAFNRVEVDGVILHVTKDGVRTIEHSVELLQLMRHKEELHQEREQSAWVKLAEELVNGSANLALSHAYWEQKKKELQQKAEEHGITTAIDWVLSQKRQDHKFDSSLFFEQLSVEGHNLHPGAKTKIDMEPKDVFRYAPEFDGVADIQFVGIRKDFMEWCVIKENEEDANAFLFKEYPELSKEVEREFAGQGLFVNDYVLVPVHPWQLEKAIPDIYHLEIKEQIVVPIRGIIISSGATSSFRTVVPLVNGETRKYAIKVAVNSQMTSTVRSISANTTNNSTVFTRLIRSIMQQEQDLVEKFVPVCECAGFNFKSKETEGLKGNHQLKSRNLSAVIRENVETFVALDEVAIVGSSLFAESPITEKLILVELIERYAEKRKETSFRKAAFQFVSEYVSIALPGFLTLMVKYGIGLEGHLQNSVMIFKEGRPVRMLFRDWGGTRIYRSRLQQHQVQVQFYPGSVTMTDSLKEMHNKVFYTVLQNHCGELILQVCKHFGLGEGELWQEIHRICEKVFDQLESLPQYAESVRIDRKALYQAEVDHKALTKMRLEPEGKEYSYAIVPNPLHEFSRKEE</sequence>
<proteinExistence type="inferred from homology"/>
<organism evidence="5 6">
    <name type="scientific">Peribacillus cavernae</name>
    <dbReference type="NCBI Taxonomy" id="1674310"/>
    <lineage>
        <taxon>Bacteria</taxon>
        <taxon>Bacillati</taxon>
        <taxon>Bacillota</taxon>
        <taxon>Bacilli</taxon>
        <taxon>Bacillales</taxon>
        <taxon>Bacillaceae</taxon>
        <taxon>Peribacillus</taxon>
    </lineage>
</organism>
<dbReference type="InterPro" id="IPR007310">
    <property type="entry name" value="Aerobactin_biosyn_IucA/IucC_N"/>
</dbReference>
<evidence type="ECO:0000313" key="6">
    <source>
        <dbReference type="Proteomes" id="UP000267430"/>
    </source>
</evidence>
<reference evidence="5 6" key="1">
    <citation type="submission" date="2018-12" db="EMBL/GenBank/DDBJ databases">
        <title>Bacillus chawlae sp. nov., Bacillus glennii sp. nov., and Bacillus saganii sp. nov. Isolated from the Vehicle Assembly Building at Kennedy Space Center where the Viking Spacecraft were Assembled.</title>
        <authorList>
            <person name="Seuylemezian A."/>
            <person name="Vaishampayan P."/>
        </authorList>
    </citation>
    <scope>NUCLEOTIDE SEQUENCE [LARGE SCALE GENOMIC DNA]</scope>
    <source>
        <strain evidence="5 6">L5</strain>
    </source>
</reference>
<keyword evidence="6" id="KW-1185">Reference proteome</keyword>
<dbReference type="AlphaFoldDB" id="A0A433HHB6"/>
<dbReference type="GO" id="GO:0016881">
    <property type="term" value="F:acid-amino acid ligase activity"/>
    <property type="evidence" value="ECO:0007669"/>
    <property type="project" value="UniProtKB-ARBA"/>
</dbReference>
<comment type="pathway">
    <text evidence="1">Siderophore biosynthesis.</text>
</comment>
<dbReference type="PANTHER" id="PTHR34384">
    <property type="entry name" value="L-2,3-DIAMINOPROPANOATE--CITRATE LIGASE"/>
    <property type="match status" value="1"/>
</dbReference>
<dbReference type="RefSeq" id="WP_126865608.1">
    <property type="nucleotide sequence ID" value="NZ_JAUSTX010000008.1"/>
</dbReference>
<dbReference type="GO" id="GO:0019290">
    <property type="term" value="P:siderophore biosynthetic process"/>
    <property type="evidence" value="ECO:0007669"/>
    <property type="project" value="InterPro"/>
</dbReference>
<comment type="caution">
    <text evidence="5">The sequence shown here is derived from an EMBL/GenBank/DDBJ whole genome shotgun (WGS) entry which is preliminary data.</text>
</comment>
<evidence type="ECO:0000259" key="3">
    <source>
        <dbReference type="Pfam" id="PF04183"/>
    </source>
</evidence>
<evidence type="ECO:0000256" key="1">
    <source>
        <dbReference type="ARBA" id="ARBA00004924"/>
    </source>
</evidence>
<dbReference type="OrthoDB" id="495728at2"/>
<dbReference type="InterPro" id="IPR022770">
    <property type="entry name" value="IucA/IucC-like_C"/>
</dbReference>
<feature type="domain" description="Aerobactin siderophore biosynthesis IucA/IucC N-terminal" evidence="3">
    <location>
        <begin position="242"/>
        <end position="492"/>
    </location>
</feature>
<dbReference type="Gene3D" id="1.10.510.40">
    <property type="match status" value="1"/>
</dbReference>
<feature type="domain" description="Aerobactin siderophore biosynthesis IucA/IucC-like C-terminal" evidence="4">
    <location>
        <begin position="524"/>
        <end position="688"/>
    </location>
</feature>
<gene>
    <name evidence="5" type="ORF">ELQ35_14885</name>
</gene>
<dbReference type="Pfam" id="PF06276">
    <property type="entry name" value="FhuF"/>
    <property type="match status" value="1"/>
</dbReference>
<dbReference type="InterPro" id="IPR037455">
    <property type="entry name" value="LucA/IucC-like"/>
</dbReference>
<comment type="similarity">
    <text evidence="2">Belongs to the IucA/IucC family.</text>
</comment>
<name>A0A433HHB6_9BACI</name>
<dbReference type="PANTHER" id="PTHR34384:SF6">
    <property type="entry name" value="STAPHYLOFERRIN B SYNTHASE"/>
    <property type="match status" value="1"/>
</dbReference>
<dbReference type="Proteomes" id="UP000267430">
    <property type="component" value="Unassembled WGS sequence"/>
</dbReference>
<protein>
    <submittedName>
        <fullName evidence="5">IucA/IucC family protein</fullName>
    </submittedName>
</protein>
<evidence type="ECO:0000313" key="5">
    <source>
        <dbReference type="EMBL" id="RUQ27814.1"/>
    </source>
</evidence>
<accession>A0A433HHB6</accession>
<dbReference type="EMBL" id="RYZZ01000020">
    <property type="protein sequence ID" value="RUQ27814.1"/>
    <property type="molecule type" value="Genomic_DNA"/>
</dbReference>
<dbReference type="Pfam" id="PF04183">
    <property type="entry name" value="IucA_IucC"/>
    <property type="match status" value="1"/>
</dbReference>
<evidence type="ECO:0000256" key="2">
    <source>
        <dbReference type="ARBA" id="ARBA00007832"/>
    </source>
</evidence>